<evidence type="ECO:0000256" key="1">
    <source>
        <dbReference type="ARBA" id="ARBA00023239"/>
    </source>
</evidence>
<dbReference type="OrthoDB" id="191315at2759"/>
<reference evidence="4 5" key="1">
    <citation type="journal article" date="2016" name="PLoS Pathog.">
        <title>Biosynthesis of antibiotic leucinostatins in bio-control fungus Purpureocillium lilacinum and their inhibition on phytophthora revealed by genome mining.</title>
        <authorList>
            <person name="Wang G."/>
            <person name="Liu Z."/>
            <person name="Lin R."/>
            <person name="Li E."/>
            <person name="Mao Z."/>
            <person name="Ling J."/>
            <person name="Yang Y."/>
            <person name="Yin W.B."/>
            <person name="Xie B."/>
        </authorList>
    </citation>
    <scope>NUCLEOTIDE SEQUENCE [LARGE SCALE GENOMIC DNA]</scope>
    <source>
        <strain evidence="4">170</strain>
    </source>
</reference>
<dbReference type="PANTHER" id="PTHR12128">
    <property type="entry name" value="DIHYDRODIPICOLINATE SYNTHASE"/>
    <property type="match status" value="1"/>
</dbReference>
<proteinExistence type="inferred from homology"/>
<accession>A0A179F3Y3</accession>
<dbReference type="PRINTS" id="PR00146">
    <property type="entry name" value="DHPICSNTHASE"/>
</dbReference>
<dbReference type="PANTHER" id="PTHR12128:SF66">
    <property type="entry name" value="4-HYDROXY-2-OXOGLUTARATE ALDOLASE, MITOCHONDRIAL"/>
    <property type="match status" value="1"/>
</dbReference>
<gene>
    <name evidence="4" type="ORF">VFPPC_10566</name>
</gene>
<dbReference type="SUPFAM" id="SSF51569">
    <property type="entry name" value="Aldolase"/>
    <property type="match status" value="1"/>
</dbReference>
<feature type="binding site" evidence="3">
    <location>
        <position position="217"/>
    </location>
    <ligand>
        <name>pyruvate</name>
        <dbReference type="ChEBI" id="CHEBI:15361"/>
    </ligand>
</feature>
<dbReference type="GO" id="GO:0008840">
    <property type="term" value="F:4-hydroxy-tetrahydrodipicolinate synthase activity"/>
    <property type="evidence" value="ECO:0007669"/>
    <property type="project" value="TreeGrafter"/>
</dbReference>
<dbReference type="KEGG" id="pchm:VFPPC_10566"/>
<protein>
    <submittedName>
        <fullName evidence="4">Aldolase-type TIM barrel</fullName>
    </submittedName>
</protein>
<dbReference type="CDD" id="cd00408">
    <property type="entry name" value="DHDPS-like"/>
    <property type="match status" value="1"/>
</dbReference>
<evidence type="ECO:0000256" key="2">
    <source>
        <dbReference type="PIRNR" id="PIRNR001365"/>
    </source>
</evidence>
<dbReference type="RefSeq" id="XP_018138038.1">
    <property type="nucleotide sequence ID" value="XM_018288910.1"/>
</dbReference>
<sequence length="315" mass="33076">MVKTLPAGLYAPLPVFFTDDDKLDLNAYKEHAKYVAAAGVLPVASASIGEAAHLDRSERIEVIKALRDALDAIGLHKTPIVAGVGATSTRETIQLAKDAASVGADFVLVVAPGYYAGVLKSNTAAMRNFFVDVAAASPVPVIIYNYPGVAAGIDLDSDDATAISKAAPNVCGIMLSCGNVGKLSRITTLVDKSSFTTLAGFIDILLPSVAVGSMGAISPLPNIAPKFSTKLWRATQSLDTAADRQSARELQSLASLAEAAILKKGLPGLKRFLSQEYGYPAAPRLPLPLMGDEISAQLSEDKHIKTILEMEKGLK</sequence>
<evidence type="ECO:0000313" key="5">
    <source>
        <dbReference type="Proteomes" id="UP000078397"/>
    </source>
</evidence>
<dbReference type="InterPro" id="IPR013785">
    <property type="entry name" value="Aldolase_TIM"/>
</dbReference>
<comment type="similarity">
    <text evidence="2">Belongs to the DapA family.</text>
</comment>
<dbReference type="STRING" id="1380566.A0A179F3Y3"/>
<dbReference type="Proteomes" id="UP000078397">
    <property type="component" value="Unassembled WGS sequence"/>
</dbReference>
<keyword evidence="1 2" id="KW-0456">Lyase</keyword>
<dbReference type="PIRSF" id="PIRSF001365">
    <property type="entry name" value="DHDPS"/>
    <property type="match status" value="1"/>
</dbReference>
<dbReference type="InterPro" id="IPR002220">
    <property type="entry name" value="DapA-like"/>
</dbReference>
<dbReference type="Gene3D" id="3.20.20.70">
    <property type="entry name" value="Aldolase class I"/>
    <property type="match status" value="1"/>
</dbReference>
<dbReference type="AlphaFoldDB" id="A0A179F3Y3"/>
<dbReference type="EMBL" id="LSBJ02000009">
    <property type="protein sequence ID" value="OAQ60128.1"/>
    <property type="molecule type" value="Genomic_DNA"/>
</dbReference>
<comment type="caution">
    <text evidence="4">The sequence shown here is derived from an EMBL/GenBank/DDBJ whole genome shotgun (WGS) entry which is preliminary data.</text>
</comment>
<evidence type="ECO:0000313" key="4">
    <source>
        <dbReference type="EMBL" id="OAQ60128.1"/>
    </source>
</evidence>
<dbReference type="Pfam" id="PF00701">
    <property type="entry name" value="DHDPS"/>
    <property type="match status" value="1"/>
</dbReference>
<dbReference type="SMART" id="SM01130">
    <property type="entry name" value="DHDPS"/>
    <property type="match status" value="1"/>
</dbReference>
<name>A0A179F3Y3_METCM</name>
<dbReference type="GeneID" id="28852904"/>
<evidence type="ECO:0000256" key="3">
    <source>
        <dbReference type="PIRSR" id="PIRSR001365-2"/>
    </source>
</evidence>
<keyword evidence="5" id="KW-1185">Reference proteome</keyword>
<organism evidence="4 5">
    <name type="scientific">Pochonia chlamydosporia 170</name>
    <dbReference type="NCBI Taxonomy" id="1380566"/>
    <lineage>
        <taxon>Eukaryota</taxon>
        <taxon>Fungi</taxon>
        <taxon>Dikarya</taxon>
        <taxon>Ascomycota</taxon>
        <taxon>Pezizomycotina</taxon>
        <taxon>Sordariomycetes</taxon>
        <taxon>Hypocreomycetidae</taxon>
        <taxon>Hypocreales</taxon>
        <taxon>Clavicipitaceae</taxon>
        <taxon>Pochonia</taxon>
    </lineage>
</organism>